<reference evidence="2 3" key="1">
    <citation type="submission" date="2024-06" db="EMBL/GenBank/DDBJ databases">
        <title>The Natural Products Discovery Center: Release of the First 8490 Sequenced Strains for Exploring Actinobacteria Biosynthetic Diversity.</title>
        <authorList>
            <person name="Kalkreuter E."/>
            <person name="Kautsar S.A."/>
            <person name="Yang D."/>
            <person name="Bader C.D."/>
            <person name="Teijaro C.N."/>
            <person name="Fluegel L."/>
            <person name="Davis C.M."/>
            <person name="Simpson J.R."/>
            <person name="Lauterbach L."/>
            <person name="Steele A.D."/>
            <person name="Gui C."/>
            <person name="Meng S."/>
            <person name="Li G."/>
            <person name="Viehrig K."/>
            <person name="Ye F."/>
            <person name="Su P."/>
            <person name="Kiefer A.F."/>
            <person name="Nichols A."/>
            <person name="Cepeda A.J."/>
            <person name="Yan W."/>
            <person name="Fan B."/>
            <person name="Jiang Y."/>
            <person name="Adhikari A."/>
            <person name="Zheng C.-J."/>
            <person name="Schuster L."/>
            <person name="Cowan T.M."/>
            <person name="Smanski M.J."/>
            <person name="Chevrette M.G."/>
            <person name="De Carvalho L.P.S."/>
            <person name="Shen B."/>
        </authorList>
    </citation>
    <scope>NUCLEOTIDE SEQUENCE [LARGE SCALE GENOMIC DNA]</scope>
    <source>
        <strain evidence="2 3">NPDC050671</strain>
    </source>
</reference>
<accession>A0ABV3F5L9</accession>
<comment type="caution">
    <text evidence="2">The sequence shown here is derived from an EMBL/GenBank/DDBJ whole genome shotgun (WGS) entry which is preliminary data.</text>
</comment>
<feature type="region of interest" description="Disordered" evidence="1">
    <location>
        <begin position="25"/>
        <end position="44"/>
    </location>
</feature>
<proteinExistence type="predicted"/>
<keyword evidence="3" id="KW-1185">Reference proteome</keyword>
<dbReference type="Proteomes" id="UP001551658">
    <property type="component" value="Unassembled WGS sequence"/>
</dbReference>
<organism evidence="2 3">
    <name type="scientific">Nocardia fusca</name>
    <dbReference type="NCBI Taxonomy" id="941183"/>
    <lineage>
        <taxon>Bacteria</taxon>
        <taxon>Bacillati</taxon>
        <taxon>Actinomycetota</taxon>
        <taxon>Actinomycetes</taxon>
        <taxon>Mycobacteriales</taxon>
        <taxon>Nocardiaceae</taxon>
        <taxon>Nocardia</taxon>
    </lineage>
</organism>
<protein>
    <submittedName>
        <fullName evidence="2">Uncharacterized protein</fullName>
    </submittedName>
</protein>
<dbReference type="RefSeq" id="WP_357976392.1">
    <property type="nucleotide sequence ID" value="NZ_JBFAIH010000004.1"/>
</dbReference>
<dbReference type="EMBL" id="JBFAIH010000004">
    <property type="protein sequence ID" value="MEV0362986.1"/>
    <property type="molecule type" value="Genomic_DNA"/>
</dbReference>
<evidence type="ECO:0000256" key="1">
    <source>
        <dbReference type="SAM" id="MobiDB-lite"/>
    </source>
</evidence>
<sequence length="44" mass="4525">MAIAPNGIRAESSLPQPLTVNAFGPAEVEQAEAAGPGPIPSRRR</sequence>
<name>A0ABV3F5L9_9NOCA</name>
<gene>
    <name evidence="2" type="ORF">AB0H72_09815</name>
</gene>
<evidence type="ECO:0000313" key="2">
    <source>
        <dbReference type="EMBL" id="MEV0362986.1"/>
    </source>
</evidence>
<evidence type="ECO:0000313" key="3">
    <source>
        <dbReference type="Proteomes" id="UP001551658"/>
    </source>
</evidence>